<sequence length="276" mass="30719">MLKNSKNVPKSNSFELLSESNDDESITVETASACGRPLKRMQPFEPNLPPQAKRTNSTKATIPRPASAISSSEQQAEKAEKRIEALEEFIRNELFPRIGTTSTASASSLPLPPLSPPPSIAPRQILGVGLDLSRVAILEIREGNAGTVYKQVNEALKEKGITCLGVNSKWNGCYRLLFHGDNIDKAVNLHDAITVNFMAIYITVTERRLRSVDSVHSRGMRYRHAPRQPLSVHFLRVSHPILGVLELYIFRVLSDGSVVNFRVFRLNADKHKRVEA</sequence>
<accession>A0A0C3D8H4</accession>
<reference evidence="2 3" key="1">
    <citation type="submission" date="2014-04" db="EMBL/GenBank/DDBJ databases">
        <authorList>
            <consortium name="DOE Joint Genome Institute"/>
            <person name="Kuo A."/>
            <person name="Martino E."/>
            <person name="Perotto S."/>
            <person name="Kohler A."/>
            <person name="Nagy L.G."/>
            <person name="Floudas D."/>
            <person name="Copeland A."/>
            <person name="Barry K.W."/>
            <person name="Cichocki N."/>
            <person name="Veneault-Fourrey C."/>
            <person name="LaButti K."/>
            <person name="Lindquist E.A."/>
            <person name="Lipzen A."/>
            <person name="Lundell T."/>
            <person name="Morin E."/>
            <person name="Murat C."/>
            <person name="Sun H."/>
            <person name="Tunlid A."/>
            <person name="Henrissat B."/>
            <person name="Grigoriev I.V."/>
            <person name="Hibbett D.S."/>
            <person name="Martin F."/>
            <person name="Nordberg H.P."/>
            <person name="Cantor M.N."/>
            <person name="Hua S.X."/>
        </authorList>
    </citation>
    <scope>NUCLEOTIDE SEQUENCE [LARGE SCALE GENOMIC DNA]</scope>
    <source>
        <strain evidence="2 3">Zn</strain>
    </source>
</reference>
<dbReference type="EMBL" id="KN832880">
    <property type="protein sequence ID" value="KIM98212.1"/>
    <property type="molecule type" value="Genomic_DNA"/>
</dbReference>
<evidence type="ECO:0000313" key="3">
    <source>
        <dbReference type="Proteomes" id="UP000054321"/>
    </source>
</evidence>
<feature type="compositionally biased region" description="Polar residues" evidence="1">
    <location>
        <begin position="1"/>
        <end position="19"/>
    </location>
</feature>
<dbReference type="HOGENOM" id="CLU_1008646_0_0_1"/>
<feature type="region of interest" description="Disordered" evidence="1">
    <location>
        <begin position="1"/>
        <end position="80"/>
    </location>
</feature>
<protein>
    <submittedName>
        <fullName evidence="2">Uncharacterized protein</fullName>
    </submittedName>
</protein>
<dbReference type="Proteomes" id="UP000054321">
    <property type="component" value="Unassembled WGS sequence"/>
</dbReference>
<dbReference type="AlphaFoldDB" id="A0A0C3D8H4"/>
<name>A0A0C3D8H4_OIDMZ</name>
<organism evidence="2 3">
    <name type="scientific">Oidiodendron maius (strain Zn)</name>
    <dbReference type="NCBI Taxonomy" id="913774"/>
    <lineage>
        <taxon>Eukaryota</taxon>
        <taxon>Fungi</taxon>
        <taxon>Dikarya</taxon>
        <taxon>Ascomycota</taxon>
        <taxon>Pezizomycotina</taxon>
        <taxon>Leotiomycetes</taxon>
        <taxon>Leotiomycetes incertae sedis</taxon>
        <taxon>Myxotrichaceae</taxon>
        <taxon>Oidiodendron</taxon>
    </lineage>
</organism>
<dbReference type="OrthoDB" id="3597955at2759"/>
<reference evidence="3" key="2">
    <citation type="submission" date="2015-01" db="EMBL/GenBank/DDBJ databases">
        <title>Evolutionary Origins and Diversification of the Mycorrhizal Mutualists.</title>
        <authorList>
            <consortium name="DOE Joint Genome Institute"/>
            <consortium name="Mycorrhizal Genomics Consortium"/>
            <person name="Kohler A."/>
            <person name="Kuo A."/>
            <person name="Nagy L.G."/>
            <person name="Floudas D."/>
            <person name="Copeland A."/>
            <person name="Barry K.W."/>
            <person name="Cichocki N."/>
            <person name="Veneault-Fourrey C."/>
            <person name="LaButti K."/>
            <person name="Lindquist E.A."/>
            <person name="Lipzen A."/>
            <person name="Lundell T."/>
            <person name="Morin E."/>
            <person name="Murat C."/>
            <person name="Riley R."/>
            <person name="Ohm R."/>
            <person name="Sun H."/>
            <person name="Tunlid A."/>
            <person name="Henrissat B."/>
            <person name="Grigoriev I.V."/>
            <person name="Hibbett D.S."/>
            <person name="Martin F."/>
        </authorList>
    </citation>
    <scope>NUCLEOTIDE SEQUENCE [LARGE SCALE GENOMIC DNA]</scope>
    <source>
        <strain evidence="3">Zn</strain>
    </source>
</reference>
<evidence type="ECO:0000313" key="2">
    <source>
        <dbReference type="EMBL" id="KIM98212.1"/>
    </source>
</evidence>
<gene>
    <name evidence="2" type="ORF">OIDMADRAFT_146890</name>
</gene>
<dbReference type="InParanoid" id="A0A0C3D8H4"/>
<proteinExistence type="predicted"/>
<keyword evidence="3" id="KW-1185">Reference proteome</keyword>
<evidence type="ECO:0000256" key="1">
    <source>
        <dbReference type="SAM" id="MobiDB-lite"/>
    </source>
</evidence>